<dbReference type="Proteomes" id="UP001165121">
    <property type="component" value="Unassembled WGS sequence"/>
</dbReference>
<accession>A0A9W7CUU8</accession>
<dbReference type="OrthoDB" id="446074at2759"/>
<sequence length="155" mass="17377">MYQKDGLVGGHVIMLGASEANTNAALEALQAYPGGLQVGGQWTQQKLIGGRWLQVLLWWSDGGVHFASLWLLLGGINADNCQFFVEKGASHVIVTSYVFRDGQIDFERLEKLKQLIGKGHLVLDLSCRKKAEDNKFYVMTDRWQKFTTTSIECVR</sequence>
<dbReference type="InterPro" id="IPR013785">
    <property type="entry name" value="Aldolase_TIM"/>
</dbReference>
<name>A0A9W7CUU8_9STRA</name>
<dbReference type="AlphaFoldDB" id="A0A9W7CUU8"/>
<dbReference type="PANTHER" id="PTHR43090:SF2">
    <property type="entry name" value="1-(5-PHOSPHORIBOSYL)-5-[(5-PHOSPHORIBOSYLAMINO)METHYLIDENEAMINO] IMIDAZOLE-4-CARBOXAMIDE ISOMERASE"/>
    <property type="match status" value="1"/>
</dbReference>
<dbReference type="PANTHER" id="PTHR43090">
    <property type="entry name" value="1-(5-PHOSPHORIBOSYL)-5-[(5-PHOSPHORIBOSYLAMINO)METHYLIDENEAMINO] IMIDAZOLE-4-CARBOXAMIDE ISOMERASE"/>
    <property type="match status" value="1"/>
</dbReference>
<keyword evidence="3" id="KW-1185">Reference proteome</keyword>
<reference evidence="2" key="1">
    <citation type="submission" date="2023-04" db="EMBL/GenBank/DDBJ databases">
        <title>Phytophthora fragariaefolia NBRC 109709.</title>
        <authorList>
            <person name="Ichikawa N."/>
            <person name="Sato H."/>
            <person name="Tonouchi N."/>
        </authorList>
    </citation>
    <scope>NUCLEOTIDE SEQUENCE</scope>
    <source>
        <strain evidence="2">NBRC 109709</strain>
    </source>
</reference>
<organism evidence="2 3">
    <name type="scientific">Phytophthora fragariaefolia</name>
    <dbReference type="NCBI Taxonomy" id="1490495"/>
    <lineage>
        <taxon>Eukaryota</taxon>
        <taxon>Sar</taxon>
        <taxon>Stramenopiles</taxon>
        <taxon>Oomycota</taxon>
        <taxon>Peronosporomycetes</taxon>
        <taxon>Peronosporales</taxon>
        <taxon>Peronosporaceae</taxon>
        <taxon>Phytophthora</taxon>
    </lineage>
</organism>
<dbReference type="InterPro" id="IPR011060">
    <property type="entry name" value="RibuloseP-bd_barrel"/>
</dbReference>
<evidence type="ECO:0000256" key="1">
    <source>
        <dbReference type="ARBA" id="ARBA00009667"/>
    </source>
</evidence>
<dbReference type="Gene3D" id="3.20.20.70">
    <property type="entry name" value="Aldolase class I"/>
    <property type="match status" value="2"/>
</dbReference>
<comment type="caution">
    <text evidence="2">The sequence shown here is derived from an EMBL/GenBank/DDBJ whole genome shotgun (WGS) entry which is preliminary data.</text>
</comment>
<dbReference type="GO" id="GO:0000162">
    <property type="term" value="P:L-tryptophan biosynthetic process"/>
    <property type="evidence" value="ECO:0007669"/>
    <property type="project" value="TreeGrafter"/>
</dbReference>
<comment type="similarity">
    <text evidence="1">Belongs to the HisA/HisF family.</text>
</comment>
<dbReference type="InterPro" id="IPR044524">
    <property type="entry name" value="Isoase_HisA-like"/>
</dbReference>
<dbReference type="SUPFAM" id="SSF51366">
    <property type="entry name" value="Ribulose-phoshate binding barrel"/>
    <property type="match status" value="1"/>
</dbReference>
<dbReference type="GO" id="GO:0005737">
    <property type="term" value="C:cytoplasm"/>
    <property type="evidence" value="ECO:0007669"/>
    <property type="project" value="TreeGrafter"/>
</dbReference>
<protein>
    <submittedName>
        <fullName evidence="2">Unnamed protein product</fullName>
    </submittedName>
</protein>
<proteinExistence type="inferred from homology"/>
<evidence type="ECO:0000313" key="2">
    <source>
        <dbReference type="EMBL" id="GMF44168.1"/>
    </source>
</evidence>
<dbReference type="GO" id="GO:0000105">
    <property type="term" value="P:L-histidine biosynthetic process"/>
    <property type="evidence" value="ECO:0007669"/>
    <property type="project" value="InterPro"/>
</dbReference>
<dbReference type="EMBL" id="BSXT01001649">
    <property type="protein sequence ID" value="GMF44168.1"/>
    <property type="molecule type" value="Genomic_DNA"/>
</dbReference>
<gene>
    <name evidence="2" type="ORF">Pfra01_001525600</name>
</gene>
<dbReference type="GO" id="GO:0003949">
    <property type="term" value="F:1-(5-phosphoribosyl)-5-[(5-phosphoribosylamino)methylideneamino]imidazole-4-carboxamide isomerase activity"/>
    <property type="evidence" value="ECO:0007669"/>
    <property type="project" value="InterPro"/>
</dbReference>
<evidence type="ECO:0000313" key="3">
    <source>
        <dbReference type="Proteomes" id="UP001165121"/>
    </source>
</evidence>